<feature type="region of interest" description="Disordered" evidence="1">
    <location>
        <begin position="1"/>
        <end position="25"/>
    </location>
</feature>
<dbReference type="InterPro" id="IPR013078">
    <property type="entry name" value="His_Pase_superF_clade-1"/>
</dbReference>
<dbReference type="Proteomes" id="UP000463949">
    <property type="component" value="Chromosome"/>
</dbReference>
<dbReference type="SMART" id="SM00880">
    <property type="entry name" value="CHAD"/>
    <property type="match status" value="1"/>
</dbReference>
<name>A0A857GLD7_9GAMM</name>
<dbReference type="Gene3D" id="3.40.50.1240">
    <property type="entry name" value="Phosphoglycerate mutase-like"/>
    <property type="match status" value="1"/>
</dbReference>
<sequence length="454" mass="51750">MRHLTLMRHAKAQQPSGEMTDHQRPLSKRGVRQAHAMAYVLQRWQSLTGKVCVSTALRTRQTFDVIESLHLQRQLDRHVLLDDALYTFDGDALLAWLKALPNDTERVLVIGHNPALVELAQWLDDDAPPSLPTGSVLHFTLPDAPWNALEPGSATLTGGLTPDTASYALFQRRADEPPQANGDVANRLHEALVYQHQRVKALKPGVMAGVDPEFLHQYRVSLRRSRAMLESIRAITKVSGWKPWLTQLKRHARATSDLRDLDVVLADLDDIEVPLSTSTQQHLRQWLQSCQRREHVALCQQLNAPGYPEALEEWQRWLASKACRQALAKLSPKRIQAVLDERVKQHQKALAALSIDDPDASFHDLRKDVKRLRYLADLHPMTSTSFLKELKRRQRVLGRYQDLCVRQAWLEAFSARTETNGPERQECAEWQAALASQKQMLRQKVLAWAPLPRH</sequence>
<dbReference type="EMBL" id="CP024621">
    <property type="protein sequence ID" value="QHD50138.1"/>
    <property type="molecule type" value="Genomic_DNA"/>
</dbReference>
<dbReference type="PANTHER" id="PTHR39339">
    <property type="entry name" value="SLR1444 PROTEIN"/>
    <property type="match status" value="1"/>
</dbReference>
<feature type="compositionally biased region" description="Basic residues" evidence="1">
    <location>
        <begin position="1"/>
        <end position="11"/>
    </location>
</feature>
<dbReference type="Gene3D" id="1.40.20.10">
    <property type="entry name" value="CHAD domain"/>
    <property type="match status" value="1"/>
</dbReference>
<evidence type="ECO:0000256" key="1">
    <source>
        <dbReference type="SAM" id="MobiDB-lite"/>
    </source>
</evidence>
<dbReference type="InterPro" id="IPR007899">
    <property type="entry name" value="CHAD_dom"/>
</dbReference>
<dbReference type="CDD" id="cd07067">
    <property type="entry name" value="HP_PGM_like"/>
    <property type="match status" value="1"/>
</dbReference>
<evidence type="ECO:0000313" key="3">
    <source>
        <dbReference type="EMBL" id="QHD50138.1"/>
    </source>
</evidence>
<organism evidence="3 4">
    <name type="scientific">Vreelandella aquamarina</name>
    <dbReference type="NCBI Taxonomy" id="77097"/>
    <lineage>
        <taxon>Bacteria</taxon>
        <taxon>Pseudomonadati</taxon>
        <taxon>Pseudomonadota</taxon>
        <taxon>Gammaproteobacteria</taxon>
        <taxon>Oceanospirillales</taxon>
        <taxon>Halomonadaceae</taxon>
        <taxon>Vreelandella</taxon>
    </lineage>
</organism>
<accession>A0A857GLD7</accession>
<dbReference type="PANTHER" id="PTHR39339:SF1">
    <property type="entry name" value="CHAD DOMAIN-CONTAINING PROTEIN"/>
    <property type="match status" value="1"/>
</dbReference>
<dbReference type="OrthoDB" id="9810154at2"/>
<dbReference type="KEGG" id="hmd:CTT34_10765"/>
<dbReference type="RefSeq" id="WP_159342441.1">
    <property type="nucleotide sequence ID" value="NZ_CP024621.1"/>
</dbReference>
<dbReference type="AlphaFoldDB" id="A0A857GLD7"/>
<dbReference type="Pfam" id="PF05235">
    <property type="entry name" value="CHAD"/>
    <property type="match status" value="1"/>
</dbReference>
<dbReference type="InterPro" id="IPR038186">
    <property type="entry name" value="CHAD_dom_sf"/>
</dbReference>
<protein>
    <recommendedName>
        <fullName evidence="2">CHAD domain-containing protein</fullName>
    </recommendedName>
</protein>
<evidence type="ECO:0000313" key="4">
    <source>
        <dbReference type="Proteomes" id="UP000463949"/>
    </source>
</evidence>
<dbReference type="InterPro" id="IPR029033">
    <property type="entry name" value="His_PPase_superfam"/>
</dbReference>
<proteinExistence type="predicted"/>
<dbReference type="PROSITE" id="PS51708">
    <property type="entry name" value="CHAD"/>
    <property type="match status" value="1"/>
</dbReference>
<dbReference type="SUPFAM" id="SSF53254">
    <property type="entry name" value="Phosphoglycerate mutase-like"/>
    <property type="match status" value="1"/>
</dbReference>
<reference evidence="3 4" key="1">
    <citation type="submission" date="2017-10" db="EMBL/GenBank/DDBJ databases">
        <title>Coral associated bacteria.</title>
        <authorList>
            <person name="Wang X."/>
        </authorList>
    </citation>
    <scope>NUCLEOTIDE SEQUENCE [LARGE SCALE GENOMIC DNA]</scope>
    <source>
        <strain evidence="3 4">SCSIO 43005</strain>
    </source>
</reference>
<dbReference type="SMART" id="SM00855">
    <property type="entry name" value="PGAM"/>
    <property type="match status" value="1"/>
</dbReference>
<gene>
    <name evidence="3" type="ORF">CTT34_10765</name>
</gene>
<feature type="domain" description="CHAD" evidence="2">
    <location>
        <begin position="181"/>
        <end position="453"/>
    </location>
</feature>
<evidence type="ECO:0000259" key="2">
    <source>
        <dbReference type="PROSITE" id="PS51708"/>
    </source>
</evidence>